<dbReference type="AlphaFoldDB" id="A0A0V8CZJ0"/>
<dbReference type="RefSeq" id="WP_058219320.1">
    <property type="nucleotide sequence ID" value="NZ_LKLN01000021.1"/>
</dbReference>
<dbReference type="EMBL" id="LKLN01000021">
    <property type="protein sequence ID" value="KSU06732.1"/>
    <property type="molecule type" value="Genomic_DNA"/>
</dbReference>
<accession>A0A0V8CZJ0</accession>
<name>A0A0V8CZJ0_LACLL</name>
<evidence type="ECO:0000313" key="2">
    <source>
        <dbReference type="Proteomes" id="UP000053058"/>
    </source>
</evidence>
<dbReference type="PATRIC" id="fig|1360.105.peg.2642"/>
<proteinExistence type="predicted"/>
<reference evidence="2" key="1">
    <citation type="submission" date="2015-10" db="EMBL/GenBank/DDBJ databases">
        <title>Draft Genome Sequences of 11 Lactococcus lactis subspecies cremoris strains.</title>
        <authorList>
            <person name="Wels M."/>
            <person name="Backus L."/>
            <person name="Boekhorst J."/>
            <person name="Dijkstra A."/>
            <person name="Beerthuizen M."/>
            <person name="Kelly W."/>
            <person name="Siezen R."/>
            <person name="Bachmann H."/>
            <person name="Van Hijum S."/>
        </authorList>
    </citation>
    <scope>NUCLEOTIDE SEQUENCE [LARGE SCALE GENOMIC DNA]</scope>
    <source>
        <strain evidence="2">KF282</strain>
    </source>
</reference>
<comment type="caution">
    <text evidence="1">The sequence shown here is derived from an EMBL/GenBank/DDBJ whole genome shotgun (WGS) entry which is preliminary data.</text>
</comment>
<organism evidence="1 2">
    <name type="scientific">Lactococcus lactis subsp. lactis</name>
    <name type="common">Streptococcus lactis</name>
    <dbReference type="NCBI Taxonomy" id="1360"/>
    <lineage>
        <taxon>Bacteria</taxon>
        <taxon>Bacillati</taxon>
        <taxon>Bacillota</taxon>
        <taxon>Bacilli</taxon>
        <taxon>Lactobacillales</taxon>
        <taxon>Streptococcaceae</taxon>
        <taxon>Lactococcus</taxon>
    </lineage>
</organism>
<evidence type="ECO:0000313" key="1">
    <source>
        <dbReference type="EMBL" id="KSU06732.1"/>
    </source>
</evidence>
<gene>
    <name evidence="1" type="ORF">KF282_0889</name>
</gene>
<dbReference type="Proteomes" id="UP000053058">
    <property type="component" value="Unassembled WGS sequence"/>
</dbReference>
<protein>
    <submittedName>
        <fullName evidence="1">Uncharacterized protein</fullName>
    </submittedName>
</protein>
<sequence>MLDSEYKKFVDGMSKVFKSHQDITRVIVGESPYNDGGNLNNVSYYPYKQVAFLRSLPANGATKETVNRVWSLLFGDKVDSVKNLLQVIVDSTANATKEEYLAKYLAEEQNIYLINAFYADRETITDDLKKLNDNTECKKILVATREFPKFTTYISKNILYFIIHPSKTTRDIEQWKLDYQGDDRYNCSKDIIDIFRLKQK</sequence>